<accession>A0AC59Z5X9</accession>
<evidence type="ECO:0000313" key="1">
    <source>
        <dbReference type="EMBL" id="CAN0252278.1"/>
    </source>
</evidence>
<protein>
    <submittedName>
        <fullName evidence="1">Uncharacterized protein</fullName>
    </submittedName>
</protein>
<gene>
    <name evidence="1" type="ORF">MRATA1EN22A_LOCUS14376</name>
</gene>
<reference evidence="1" key="1">
    <citation type="submission" date="2023-05" db="EMBL/GenBank/DDBJ databases">
        <authorList>
            <consortium name="ELIXIR-Norway"/>
        </authorList>
    </citation>
    <scope>NUCLEOTIDE SEQUENCE</scope>
</reference>
<name>A0AC59Z5X9_RANTA</name>
<sequence length="88" mass="9190">MQEQPNACPSHCPCRSSFLFAGLGARCYGGSGRRPLQEGGPGALSALDRPPPPALGPLEPPPPPAASATSPSRPPECWDHQRTCFQGL</sequence>
<dbReference type="Proteomes" id="UP001162501">
    <property type="component" value="Chromosome 24"/>
</dbReference>
<dbReference type="EMBL" id="OX596108">
    <property type="protein sequence ID" value="CAN0252278.1"/>
    <property type="molecule type" value="Genomic_DNA"/>
</dbReference>
<organism evidence="1 2">
    <name type="scientific">Rangifer tarandus platyrhynchus</name>
    <name type="common">Svalbard reindeer</name>
    <dbReference type="NCBI Taxonomy" id="3082113"/>
    <lineage>
        <taxon>Eukaryota</taxon>
        <taxon>Metazoa</taxon>
        <taxon>Chordata</taxon>
        <taxon>Craniata</taxon>
        <taxon>Vertebrata</taxon>
        <taxon>Euteleostomi</taxon>
        <taxon>Mammalia</taxon>
        <taxon>Eutheria</taxon>
        <taxon>Laurasiatheria</taxon>
        <taxon>Artiodactyla</taxon>
        <taxon>Ruminantia</taxon>
        <taxon>Pecora</taxon>
        <taxon>Cervidae</taxon>
        <taxon>Odocoileinae</taxon>
        <taxon>Rangifer</taxon>
    </lineage>
</organism>
<evidence type="ECO:0000313" key="2">
    <source>
        <dbReference type="Proteomes" id="UP001162501"/>
    </source>
</evidence>
<reference evidence="1" key="2">
    <citation type="submission" date="2025-03" db="EMBL/GenBank/DDBJ databases">
        <authorList>
            <consortium name="ELIXIR-Norway"/>
            <consortium name="Elixir Norway"/>
        </authorList>
    </citation>
    <scope>NUCLEOTIDE SEQUENCE</scope>
</reference>
<proteinExistence type="predicted"/>